<dbReference type="GO" id="GO:0042254">
    <property type="term" value="P:ribosome biogenesis"/>
    <property type="evidence" value="ECO:0007669"/>
    <property type="project" value="UniProtKB-KW"/>
</dbReference>
<dbReference type="SUPFAM" id="SSF89124">
    <property type="entry name" value="Nop domain"/>
    <property type="match status" value="1"/>
</dbReference>
<accession>A0A9N8UXT8</accession>
<dbReference type="GO" id="GO:0030515">
    <property type="term" value="F:snoRNA binding"/>
    <property type="evidence" value="ECO:0007669"/>
    <property type="project" value="InterPro"/>
</dbReference>
<dbReference type="PANTHER" id="PTHR10894">
    <property type="entry name" value="NUCLEOLAR PROTEIN 5 NUCLEOLAR PROTEIN NOP5 NOP58"/>
    <property type="match status" value="1"/>
</dbReference>
<evidence type="ECO:0000256" key="4">
    <source>
        <dbReference type="ARBA" id="ARBA00023242"/>
    </source>
</evidence>
<dbReference type="Gene3D" id="1.10.246.90">
    <property type="entry name" value="Nop domain"/>
    <property type="match status" value="2"/>
</dbReference>
<evidence type="ECO:0000259" key="7">
    <source>
        <dbReference type="PROSITE" id="PS51358"/>
    </source>
</evidence>
<feature type="domain" description="Nop" evidence="7">
    <location>
        <begin position="293"/>
        <end position="406"/>
    </location>
</feature>
<dbReference type="InterPro" id="IPR002687">
    <property type="entry name" value="Nop_dom"/>
</dbReference>
<dbReference type="GO" id="GO:0032040">
    <property type="term" value="C:small-subunit processome"/>
    <property type="evidence" value="ECO:0007669"/>
    <property type="project" value="InterPro"/>
</dbReference>
<dbReference type="FunFam" id="1.10.287.4070:FF:000002">
    <property type="entry name" value="Nucleolar protein 56"/>
    <property type="match status" value="1"/>
</dbReference>
<dbReference type="InterPro" id="IPR045056">
    <property type="entry name" value="Nop56/Nop58"/>
</dbReference>
<dbReference type="OrthoDB" id="6780543at2759"/>
<gene>
    <name evidence="8" type="ORF">DEBURN_LOCUS547</name>
</gene>
<evidence type="ECO:0000313" key="9">
    <source>
        <dbReference type="Proteomes" id="UP000789706"/>
    </source>
</evidence>
<protein>
    <recommendedName>
        <fullName evidence="5">Nucleolar protein 56</fullName>
    </recommendedName>
</protein>
<dbReference type="Pfam" id="PF08156">
    <property type="entry name" value="NOP5NT"/>
    <property type="match status" value="1"/>
</dbReference>
<sequence length="461" mass="52235">MVNYLLFETAFGYALFEVLQTEEIGSKLERVQKVIEDLVKFGKTVKLKSFVPFKSAVHALENANDISEGVVNEHLKAFLEMNLPRPGKKKKFVLGVSDKNLAGSIKSELGYECETSEIVLELVRGIRLHADKLLHQVKEGELVKAQLGLGHSYSRAKVKFNVNRADNMIIQAISLLDQLDKDINTFAMRVREWYSWHFPELVKIINDNHKYSLLAKFIQNKSKLTEQHSKELTEITGDESSSKRIIDAARTSMGTDISDLDMINIQHFAERVINLAEYRKKLYEYLLSKMHSVAPNLSALIGEVVGARLISRAGSLTNLSKYPASTVQILGTKNKGRISRFLANKCTIASRIDCFTEALKNQVEDRLLFYEKGTPTPKNVDVIKKVMEELKGEESKINMEVDEIDEADTIIRKRKASSEEPIIINDVKPKKSSKSNKEKKEDEITSESSKKKDKKEKKNKG</sequence>
<evidence type="ECO:0000256" key="2">
    <source>
        <dbReference type="ARBA" id="ARBA00009211"/>
    </source>
</evidence>
<evidence type="ECO:0000256" key="3">
    <source>
        <dbReference type="ARBA" id="ARBA00022517"/>
    </source>
</evidence>
<evidence type="ECO:0000256" key="1">
    <source>
        <dbReference type="ARBA" id="ARBA00004604"/>
    </source>
</evidence>
<proteinExistence type="inferred from homology"/>
<dbReference type="Pfam" id="PF01798">
    <property type="entry name" value="Nop"/>
    <property type="match status" value="1"/>
</dbReference>
<comment type="caution">
    <text evidence="8">The sequence shown here is derived from an EMBL/GenBank/DDBJ whole genome shotgun (WGS) entry which is preliminary data.</text>
</comment>
<dbReference type="PROSITE" id="PS51358">
    <property type="entry name" value="NOP"/>
    <property type="match status" value="1"/>
</dbReference>
<dbReference type="EMBL" id="CAJVPK010000018">
    <property type="protein sequence ID" value="CAG8433720.1"/>
    <property type="molecule type" value="Genomic_DNA"/>
</dbReference>
<dbReference type="InterPro" id="IPR012976">
    <property type="entry name" value="NOSIC"/>
</dbReference>
<reference evidence="8" key="1">
    <citation type="submission" date="2021-06" db="EMBL/GenBank/DDBJ databases">
        <authorList>
            <person name="Kallberg Y."/>
            <person name="Tangrot J."/>
            <person name="Rosling A."/>
        </authorList>
    </citation>
    <scope>NUCLEOTIDE SEQUENCE</scope>
    <source>
        <strain evidence="8">AZ414A</strain>
    </source>
</reference>
<dbReference type="PANTHER" id="PTHR10894:SF0">
    <property type="entry name" value="NUCLEOLAR PROTEIN 56"/>
    <property type="match status" value="1"/>
</dbReference>
<feature type="compositionally biased region" description="Basic residues" evidence="6">
    <location>
        <begin position="451"/>
        <end position="461"/>
    </location>
</feature>
<name>A0A9N8UXT8_9GLOM</name>
<evidence type="ECO:0000313" key="8">
    <source>
        <dbReference type="EMBL" id="CAG8433720.1"/>
    </source>
</evidence>
<dbReference type="SMART" id="SM00931">
    <property type="entry name" value="NOSIC"/>
    <property type="match status" value="1"/>
</dbReference>
<dbReference type="AlphaFoldDB" id="A0A9N8UXT8"/>
<dbReference type="InterPro" id="IPR036070">
    <property type="entry name" value="Nop_dom_sf"/>
</dbReference>
<evidence type="ECO:0000256" key="5">
    <source>
        <dbReference type="ARBA" id="ARBA00040742"/>
    </source>
</evidence>
<keyword evidence="3" id="KW-0690">Ribosome biogenesis</keyword>
<organism evidence="8 9">
    <name type="scientific">Diversispora eburnea</name>
    <dbReference type="NCBI Taxonomy" id="1213867"/>
    <lineage>
        <taxon>Eukaryota</taxon>
        <taxon>Fungi</taxon>
        <taxon>Fungi incertae sedis</taxon>
        <taxon>Mucoromycota</taxon>
        <taxon>Glomeromycotina</taxon>
        <taxon>Glomeromycetes</taxon>
        <taxon>Diversisporales</taxon>
        <taxon>Diversisporaceae</taxon>
        <taxon>Diversispora</taxon>
    </lineage>
</organism>
<feature type="region of interest" description="Disordered" evidence="6">
    <location>
        <begin position="421"/>
        <end position="461"/>
    </location>
</feature>
<evidence type="ECO:0000256" key="6">
    <source>
        <dbReference type="SAM" id="MobiDB-lite"/>
    </source>
</evidence>
<comment type="similarity">
    <text evidence="2">Belongs to the NOP5/NOP56 family.</text>
</comment>
<dbReference type="InterPro" id="IPR012974">
    <property type="entry name" value="NOP58/56_N"/>
</dbReference>
<dbReference type="GO" id="GO:0031428">
    <property type="term" value="C:box C/D methylation guide snoRNP complex"/>
    <property type="evidence" value="ECO:0007669"/>
    <property type="project" value="InterPro"/>
</dbReference>
<dbReference type="InterPro" id="IPR042239">
    <property type="entry name" value="Nop_C"/>
</dbReference>
<comment type="subcellular location">
    <subcellularLocation>
        <location evidence="1">Nucleus</location>
        <location evidence="1">Nucleolus</location>
    </subcellularLocation>
</comment>
<keyword evidence="9" id="KW-1185">Reference proteome</keyword>
<dbReference type="Proteomes" id="UP000789706">
    <property type="component" value="Unassembled WGS sequence"/>
</dbReference>
<dbReference type="Gene3D" id="1.10.287.4070">
    <property type="match status" value="1"/>
</dbReference>
<keyword evidence="4" id="KW-0539">Nucleus</keyword>